<reference evidence="2 3" key="1">
    <citation type="submission" date="2018-07" db="EMBL/GenBank/DDBJ databases">
        <title>Genomic Encyclopedia of Type Strains, Phase IV (KMG-IV): sequencing the most valuable type-strain genomes for metagenomic binning, comparative biology and taxonomic classification.</title>
        <authorList>
            <person name="Goeker M."/>
        </authorList>
    </citation>
    <scope>NUCLEOTIDE SEQUENCE [LARGE SCALE GENOMIC DNA]</scope>
    <source>
        <strain evidence="2 3">DSM 27016</strain>
    </source>
</reference>
<name>A0A369BAT2_9FIRM</name>
<comment type="caution">
    <text evidence="2">The sequence shown here is derived from an EMBL/GenBank/DDBJ whole genome shotgun (WGS) entry which is preliminary data.</text>
</comment>
<dbReference type="Proteomes" id="UP000253034">
    <property type="component" value="Unassembled WGS sequence"/>
</dbReference>
<keyword evidence="1" id="KW-0472">Membrane</keyword>
<organism evidence="2 3">
    <name type="scientific">Anaerobacterium chartisolvens</name>
    <dbReference type="NCBI Taxonomy" id="1297424"/>
    <lineage>
        <taxon>Bacteria</taxon>
        <taxon>Bacillati</taxon>
        <taxon>Bacillota</taxon>
        <taxon>Clostridia</taxon>
        <taxon>Eubacteriales</taxon>
        <taxon>Oscillospiraceae</taxon>
        <taxon>Anaerobacterium</taxon>
    </lineage>
</organism>
<accession>A0A369BAT2</accession>
<evidence type="ECO:0000256" key="1">
    <source>
        <dbReference type="SAM" id="Phobius"/>
    </source>
</evidence>
<gene>
    <name evidence="2" type="ORF">DFR58_105199</name>
</gene>
<keyword evidence="3" id="KW-1185">Reference proteome</keyword>
<keyword evidence="1" id="KW-0812">Transmembrane</keyword>
<dbReference type="EMBL" id="QPJT01000005">
    <property type="protein sequence ID" value="RCX18435.1"/>
    <property type="molecule type" value="Genomic_DNA"/>
</dbReference>
<evidence type="ECO:0000313" key="2">
    <source>
        <dbReference type="EMBL" id="RCX18435.1"/>
    </source>
</evidence>
<evidence type="ECO:0000313" key="3">
    <source>
        <dbReference type="Proteomes" id="UP000253034"/>
    </source>
</evidence>
<keyword evidence="1" id="KW-1133">Transmembrane helix</keyword>
<dbReference type="AlphaFoldDB" id="A0A369BAT2"/>
<sequence>MNKVGKGIIFALIYLAAATAVAIVAANVMR</sequence>
<proteinExistence type="predicted"/>
<feature type="transmembrane region" description="Helical" evidence="1">
    <location>
        <begin position="7"/>
        <end position="29"/>
    </location>
</feature>
<protein>
    <submittedName>
        <fullName evidence="2">Uncharacterized protein</fullName>
    </submittedName>
</protein>